<evidence type="ECO:0000313" key="3">
    <source>
        <dbReference type="Proteomes" id="UP000574390"/>
    </source>
</evidence>
<gene>
    <name evidence="2" type="ORF">FOZ62_021695</name>
</gene>
<dbReference type="EMBL" id="JABANM010022693">
    <property type="protein sequence ID" value="KAF4719163.1"/>
    <property type="molecule type" value="Genomic_DNA"/>
</dbReference>
<proteinExistence type="predicted"/>
<protein>
    <submittedName>
        <fullName evidence="2">Uncharacterized protein</fullName>
    </submittedName>
</protein>
<name>A0A7J6REW3_PEROL</name>
<sequence length="107" mass="10293">MPGGETPITASLFIECPDIAAEAASVCNAMHISTVSVLESALEDTDLVAELLSRCVSAVSGVVVSAAPEPASPGDDSAAVGALAGESTDVADGAVEPHGQGEGAGGS</sequence>
<accession>A0A7J6REW3</accession>
<organism evidence="2 3">
    <name type="scientific">Perkinsus olseni</name>
    <name type="common">Perkinsus atlanticus</name>
    <dbReference type="NCBI Taxonomy" id="32597"/>
    <lineage>
        <taxon>Eukaryota</taxon>
        <taxon>Sar</taxon>
        <taxon>Alveolata</taxon>
        <taxon>Perkinsozoa</taxon>
        <taxon>Perkinsea</taxon>
        <taxon>Perkinsida</taxon>
        <taxon>Perkinsidae</taxon>
        <taxon>Perkinsus</taxon>
    </lineage>
</organism>
<dbReference type="AlphaFoldDB" id="A0A7J6REW3"/>
<evidence type="ECO:0000313" key="2">
    <source>
        <dbReference type="EMBL" id="KAF4719163.1"/>
    </source>
</evidence>
<reference evidence="2 3" key="1">
    <citation type="submission" date="2020-04" db="EMBL/GenBank/DDBJ databases">
        <title>Perkinsus olseni comparative genomics.</title>
        <authorList>
            <person name="Bogema D.R."/>
        </authorList>
    </citation>
    <scope>NUCLEOTIDE SEQUENCE [LARGE SCALE GENOMIC DNA]</scope>
    <source>
        <strain evidence="2">ATCC PRA-205</strain>
    </source>
</reference>
<evidence type="ECO:0000256" key="1">
    <source>
        <dbReference type="SAM" id="MobiDB-lite"/>
    </source>
</evidence>
<comment type="caution">
    <text evidence="2">The sequence shown here is derived from an EMBL/GenBank/DDBJ whole genome shotgun (WGS) entry which is preliminary data.</text>
</comment>
<feature type="non-terminal residue" evidence="2">
    <location>
        <position position="107"/>
    </location>
</feature>
<feature type="region of interest" description="Disordered" evidence="1">
    <location>
        <begin position="67"/>
        <end position="107"/>
    </location>
</feature>
<dbReference type="Proteomes" id="UP000574390">
    <property type="component" value="Unassembled WGS sequence"/>
</dbReference>